<keyword evidence="2" id="KW-1185">Reference proteome</keyword>
<dbReference type="Proteomes" id="UP000610966">
    <property type="component" value="Unassembled WGS sequence"/>
</dbReference>
<evidence type="ECO:0000313" key="1">
    <source>
        <dbReference type="EMBL" id="GIH73490.1"/>
    </source>
</evidence>
<evidence type="ECO:0000313" key="2">
    <source>
        <dbReference type="Proteomes" id="UP000610966"/>
    </source>
</evidence>
<accession>A0A8J3W2P8</accession>
<protein>
    <submittedName>
        <fullName evidence="1">Uncharacterized protein</fullName>
    </submittedName>
</protein>
<name>A0A8J3W2P8_9ACTN</name>
<dbReference type="AlphaFoldDB" id="A0A8J3W2P8"/>
<organism evidence="1 2">
    <name type="scientific">Sphaerimonospora thailandensis</name>
    <dbReference type="NCBI Taxonomy" id="795644"/>
    <lineage>
        <taxon>Bacteria</taxon>
        <taxon>Bacillati</taxon>
        <taxon>Actinomycetota</taxon>
        <taxon>Actinomycetes</taxon>
        <taxon>Streptosporangiales</taxon>
        <taxon>Streptosporangiaceae</taxon>
        <taxon>Sphaerimonospora</taxon>
    </lineage>
</organism>
<comment type="caution">
    <text evidence="1">The sequence shown here is derived from an EMBL/GenBank/DDBJ whole genome shotgun (WGS) entry which is preliminary data.</text>
</comment>
<reference evidence="1" key="1">
    <citation type="submission" date="2021-01" db="EMBL/GenBank/DDBJ databases">
        <title>Whole genome shotgun sequence of Sphaerimonospora thailandensis NBRC 107569.</title>
        <authorList>
            <person name="Komaki H."/>
            <person name="Tamura T."/>
        </authorList>
    </citation>
    <scope>NUCLEOTIDE SEQUENCE</scope>
    <source>
        <strain evidence="1">NBRC 107569</strain>
    </source>
</reference>
<sequence length="69" mass="7476">MATAWQARDIALAAYHRALAEQRDPATVLPALLHEHHVRALGIDPAFEKTTGRLARAAALRRLALVGAL</sequence>
<dbReference type="RefSeq" id="WP_204019117.1">
    <property type="nucleotide sequence ID" value="NZ_BOOG01000098.1"/>
</dbReference>
<gene>
    <name evidence="1" type="ORF">Mth01_57430</name>
</gene>
<dbReference type="EMBL" id="BOOG01000098">
    <property type="protein sequence ID" value="GIH73490.1"/>
    <property type="molecule type" value="Genomic_DNA"/>
</dbReference>
<proteinExistence type="predicted"/>